<dbReference type="SUPFAM" id="SSF54909">
    <property type="entry name" value="Dimeric alpha+beta barrel"/>
    <property type="match status" value="1"/>
</dbReference>
<evidence type="ECO:0000259" key="2">
    <source>
        <dbReference type="PROSITE" id="PS51502"/>
    </source>
</evidence>
<gene>
    <name evidence="3" type="ORF">Tsubulata_047254</name>
</gene>
<dbReference type="PROSITE" id="PS51502">
    <property type="entry name" value="S_R_A_B_BARREL"/>
    <property type="match status" value="1"/>
</dbReference>
<keyword evidence="1" id="KW-0732">Signal</keyword>
<dbReference type="InterPro" id="IPR013097">
    <property type="entry name" value="Dabb"/>
</dbReference>
<keyword evidence="4" id="KW-1185">Reference proteome</keyword>
<dbReference type="EMBL" id="JAKUCV010005523">
    <property type="protein sequence ID" value="KAJ4830832.1"/>
    <property type="molecule type" value="Genomic_DNA"/>
</dbReference>
<dbReference type="Gene3D" id="3.30.70.100">
    <property type="match status" value="1"/>
</dbReference>
<evidence type="ECO:0000313" key="4">
    <source>
        <dbReference type="Proteomes" id="UP001141552"/>
    </source>
</evidence>
<proteinExistence type="predicted"/>
<dbReference type="Proteomes" id="UP001141552">
    <property type="component" value="Unassembled WGS sequence"/>
</dbReference>
<dbReference type="AlphaFoldDB" id="A0A9Q0FGB1"/>
<accession>A0A9Q0FGB1</accession>
<protein>
    <recommendedName>
        <fullName evidence="2">Stress-response A/B barrel domain-containing protein</fullName>
    </recommendedName>
</protein>
<name>A0A9Q0FGB1_9ROSI</name>
<sequence length="158" mass="17668">MASLGASLLSHFLVLSLLLCVAMGTYPRCEGDTTVFHFVLNKYNRSLTQAQVDKILFDYVKVTNEDPRVKQFLWGKDLGPEVEDRADGYEYGYLTTLCSRQQTIDYLNDPATIDFANEFFPASEKAIAINYLVNHTFPGKGYGFSGKCGPCNLFGIKP</sequence>
<feature type="signal peptide" evidence="1">
    <location>
        <begin position="1"/>
        <end position="24"/>
    </location>
</feature>
<comment type="caution">
    <text evidence="3">The sequence shown here is derived from an EMBL/GenBank/DDBJ whole genome shotgun (WGS) entry which is preliminary data.</text>
</comment>
<dbReference type="Pfam" id="PF07876">
    <property type="entry name" value="Dabb"/>
    <property type="match status" value="1"/>
</dbReference>
<organism evidence="3 4">
    <name type="scientific">Turnera subulata</name>
    <dbReference type="NCBI Taxonomy" id="218843"/>
    <lineage>
        <taxon>Eukaryota</taxon>
        <taxon>Viridiplantae</taxon>
        <taxon>Streptophyta</taxon>
        <taxon>Embryophyta</taxon>
        <taxon>Tracheophyta</taxon>
        <taxon>Spermatophyta</taxon>
        <taxon>Magnoliopsida</taxon>
        <taxon>eudicotyledons</taxon>
        <taxon>Gunneridae</taxon>
        <taxon>Pentapetalae</taxon>
        <taxon>rosids</taxon>
        <taxon>fabids</taxon>
        <taxon>Malpighiales</taxon>
        <taxon>Passifloraceae</taxon>
        <taxon>Turnera</taxon>
    </lineage>
</organism>
<dbReference type="OrthoDB" id="42919at2759"/>
<reference evidence="3" key="2">
    <citation type="journal article" date="2023" name="Plants (Basel)">
        <title>Annotation of the Turnera subulata (Passifloraceae) Draft Genome Reveals the S-Locus Evolved after the Divergence of Turneroideae from Passifloroideae in a Stepwise Manner.</title>
        <authorList>
            <person name="Henning P.M."/>
            <person name="Roalson E.H."/>
            <person name="Mir W."/>
            <person name="McCubbin A.G."/>
            <person name="Shore J.S."/>
        </authorList>
    </citation>
    <scope>NUCLEOTIDE SEQUENCE</scope>
    <source>
        <strain evidence="3">F60SS</strain>
    </source>
</reference>
<reference evidence="3" key="1">
    <citation type="submission" date="2022-02" db="EMBL/GenBank/DDBJ databases">
        <authorList>
            <person name="Henning P.M."/>
            <person name="McCubbin A.G."/>
            <person name="Shore J.S."/>
        </authorList>
    </citation>
    <scope>NUCLEOTIDE SEQUENCE</scope>
    <source>
        <strain evidence="3">F60SS</strain>
        <tissue evidence="3">Leaves</tissue>
    </source>
</reference>
<evidence type="ECO:0000313" key="3">
    <source>
        <dbReference type="EMBL" id="KAJ4830832.1"/>
    </source>
</evidence>
<feature type="domain" description="Stress-response A/B barrel" evidence="2">
    <location>
        <begin position="35"/>
        <end position="131"/>
    </location>
</feature>
<evidence type="ECO:0000256" key="1">
    <source>
        <dbReference type="SAM" id="SignalP"/>
    </source>
</evidence>
<feature type="chain" id="PRO_5040435075" description="Stress-response A/B barrel domain-containing protein" evidence="1">
    <location>
        <begin position="25"/>
        <end position="158"/>
    </location>
</feature>
<dbReference type="InterPro" id="IPR011008">
    <property type="entry name" value="Dimeric_a/b-barrel"/>
</dbReference>